<proteinExistence type="predicted"/>
<reference evidence="2 3" key="1">
    <citation type="submission" date="2015-01" db="EMBL/GenBank/DDBJ databases">
        <title>The Genome Sequence of Capronia semiimmersa CBS27337.</title>
        <authorList>
            <consortium name="The Broad Institute Genomics Platform"/>
            <person name="Cuomo C."/>
            <person name="de Hoog S."/>
            <person name="Gorbushina A."/>
            <person name="Stielow B."/>
            <person name="Teixiera M."/>
            <person name="Abouelleil A."/>
            <person name="Chapman S.B."/>
            <person name="Priest M."/>
            <person name="Young S.K."/>
            <person name="Wortman J."/>
            <person name="Nusbaum C."/>
            <person name="Birren B."/>
        </authorList>
    </citation>
    <scope>NUCLEOTIDE SEQUENCE [LARGE SCALE GENOMIC DNA]</scope>
    <source>
        <strain evidence="2 3">CBS 27337</strain>
    </source>
</reference>
<accession>A0A0D2G0B6</accession>
<feature type="compositionally biased region" description="Polar residues" evidence="1">
    <location>
        <begin position="35"/>
        <end position="58"/>
    </location>
</feature>
<name>A0A0D2G0B6_9EURO</name>
<organism evidence="2 3">
    <name type="scientific">Phialophora macrospora</name>
    <dbReference type="NCBI Taxonomy" id="1851006"/>
    <lineage>
        <taxon>Eukaryota</taxon>
        <taxon>Fungi</taxon>
        <taxon>Dikarya</taxon>
        <taxon>Ascomycota</taxon>
        <taxon>Pezizomycotina</taxon>
        <taxon>Eurotiomycetes</taxon>
        <taxon>Chaetothyriomycetidae</taxon>
        <taxon>Chaetothyriales</taxon>
        <taxon>Herpotrichiellaceae</taxon>
        <taxon>Phialophora</taxon>
    </lineage>
</organism>
<evidence type="ECO:0000256" key="1">
    <source>
        <dbReference type="SAM" id="MobiDB-lite"/>
    </source>
</evidence>
<feature type="compositionally biased region" description="Low complexity" evidence="1">
    <location>
        <begin position="163"/>
        <end position="179"/>
    </location>
</feature>
<keyword evidence="3" id="KW-1185">Reference proteome</keyword>
<dbReference type="STRING" id="5601.A0A0D2G0B6"/>
<dbReference type="Proteomes" id="UP000054266">
    <property type="component" value="Unassembled WGS sequence"/>
</dbReference>
<evidence type="ECO:0000313" key="2">
    <source>
        <dbReference type="EMBL" id="KIW65519.1"/>
    </source>
</evidence>
<feature type="compositionally biased region" description="Pro residues" evidence="1">
    <location>
        <begin position="93"/>
        <end position="102"/>
    </location>
</feature>
<feature type="region of interest" description="Disordered" evidence="1">
    <location>
        <begin position="19"/>
        <end position="114"/>
    </location>
</feature>
<feature type="region of interest" description="Disordered" evidence="1">
    <location>
        <begin position="144"/>
        <end position="230"/>
    </location>
</feature>
<protein>
    <submittedName>
        <fullName evidence="2">Uncharacterized protein</fullName>
    </submittedName>
</protein>
<feature type="compositionally biased region" description="Polar residues" evidence="1">
    <location>
        <begin position="77"/>
        <end position="88"/>
    </location>
</feature>
<dbReference type="AlphaFoldDB" id="A0A0D2G0B6"/>
<dbReference type="HOGENOM" id="CLU_754390_0_0_1"/>
<evidence type="ECO:0000313" key="3">
    <source>
        <dbReference type="Proteomes" id="UP000054266"/>
    </source>
</evidence>
<sequence length="367" mass="40187">MPSLARKSMKFMRDVYNIAANPDGSSTPPMPAHSQGFQPSQGLSSQFNQTYTHQQPPLSAQPAYPAPSSHVYPYVAPQQTLPQPQPHGSWSVPPTPISPLSPQPEYSFPPTTNSSSNNIPAYGVPFSPSASLSPPTPQLFHQQAHFSAHPPPLPQRPSHHGHSSSWQGSSETGWQSQSQVDAPINAHSTHDYNPAPPSPIRPFLNVHHIGPGSYHGQVETQSTRPPPPPLPPRIQAQNTDFAPNQVVPVPDSTKWPGPGHEGYGSIPNLSSTDHFGPSHCYEMYAEPISERPPVHEHQGADISNLAELPASAQGVDIQLARSNFQHRLFDIRVISRHIECILRRTTGKDTTQQTLKNSIPYHLRTET</sequence>
<dbReference type="EMBL" id="KN846960">
    <property type="protein sequence ID" value="KIW65519.1"/>
    <property type="molecule type" value="Genomic_DNA"/>
</dbReference>
<gene>
    <name evidence="2" type="ORF">PV04_07774</name>
</gene>